<dbReference type="Proteomes" id="UP000228945">
    <property type="component" value="Chromosome"/>
</dbReference>
<organism evidence="2 3">
    <name type="scientific">Caulobacter mirabilis</name>
    <dbReference type="NCBI Taxonomy" id="69666"/>
    <lineage>
        <taxon>Bacteria</taxon>
        <taxon>Pseudomonadati</taxon>
        <taxon>Pseudomonadota</taxon>
        <taxon>Alphaproteobacteria</taxon>
        <taxon>Caulobacterales</taxon>
        <taxon>Caulobacteraceae</taxon>
        <taxon>Caulobacter</taxon>
    </lineage>
</organism>
<name>A0A2D2AYX1_9CAUL</name>
<keyword evidence="1" id="KW-0732">Signal</keyword>
<reference evidence="2 3" key="1">
    <citation type="submission" date="2017-10" db="EMBL/GenBank/DDBJ databases">
        <title>Genome sequence of Caulobacter mirabilis FWC38.</title>
        <authorList>
            <person name="Fiebig A."/>
            <person name="Crosson S."/>
        </authorList>
    </citation>
    <scope>NUCLEOTIDE SEQUENCE [LARGE SCALE GENOMIC DNA]</scope>
    <source>
        <strain evidence="2 3">FWC 38</strain>
    </source>
</reference>
<accession>A0A2D2AYX1</accession>
<evidence type="ECO:0000256" key="1">
    <source>
        <dbReference type="SAM" id="SignalP"/>
    </source>
</evidence>
<dbReference type="AlphaFoldDB" id="A0A2D2AYX1"/>
<evidence type="ECO:0008006" key="4">
    <source>
        <dbReference type="Google" id="ProtNLM"/>
    </source>
</evidence>
<dbReference type="EMBL" id="CP024201">
    <property type="protein sequence ID" value="ATQ43213.1"/>
    <property type="molecule type" value="Genomic_DNA"/>
</dbReference>
<keyword evidence="3" id="KW-1185">Reference proteome</keyword>
<dbReference type="KEGG" id="cmb:CSW64_12695"/>
<proteinExistence type="predicted"/>
<protein>
    <recommendedName>
        <fullName evidence="4">C-type lysozyme inhibitor domain-containing protein</fullName>
    </recommendedName>
</protein>
<feature type="signal peptide" evidence="1">
    <location>
        <begin position="1"/>
        <end position="24"/>
    </location>
</feature>
<gene>
    <name evidence="2" type="ORF">CSW64_12695</name>
</gene>
<evidence type="ECO:0000313" key="2">
    <source>
        <dbReference type="EMBL" id="ATQ43213.1"/>
    </source>
</evidence>
<sequence length="125" mass="14202">MTSRGMRWGLFSLSAGLILLGAWAAPDNGDPLGVACRPRAADTELVFYEDFEARRRAKPAEVRFPLLIYQGRRFMLRVRAGDRDYWAPASQFEWSWFKSLRTVGGEKDRGTRGLIDMATREACGR</sequence>
<feature type="chain" id="PRO_5013850753" description="C-type lysozyme inhibitor domain-containing protein" evidence="1">
    <location>
        <begin position="25"/>
        <end position="125"/>
    </location>
</feature>
<evidence type="ECO:0000313" key="3">
    <source>
        <dbReference type="Proteomes" id="UP000228945"/>
    </source>
</evidence>